<protein>
    <submittedName>
        <fullName evidence="1">Uncharacterized protein</fullName>
    </submittedName>
</protein>
<evidence type="ECO:0000313" key="2">
    <source>
        <dbReference type="Proteomes" id="UP000316759"/>
    </source>
</evidence>
<name>A0A504YAJ2_FASGI</name>
<dbReference type="Proteomes" id="UP000316759">
    <property type="component" value="Unassembled WGS sequence"/>
</dbReference>
<proteinExistence type="predicted"/>
<evidence type="ECO:0000313" key="1">
    <source>
        <dbReference type="EMBL" id="TPP58134.1"/>
    </source>
</evidence>
<keyword evidence="2" id="KW-1185">Reference proteome</keyword>
<accession>A0A504YAJ2</accession>
<comment type="caution">
    <text evidence="1">The sequence shown here is derived from an EMBL/GenBank/DDBJ whole genome shotgun (WGS) entry which is preliminary data.</text>
</comment>
<dbReference type="EMBL" id="SUNJ01012335">
    <property type="protein sequence ID" value="TPP58134.1"/>
    <property type="molecule type" value="Genomic_DNA"/>
</dbReference>
<dbReference type="AlphaFoldDB" id="A0A504YAJ2"/>
<organism evidence="1 2">
    <name type="scientific">Fasciola gigantica</name>
    <name type="common">Giant liver fluke</name>
    <dbReference type="NCBI Taxonomy" id="46835"/>
    <lineage>
        <taxon>Eukaryota</taxon>
        <taxon>Metazoa</taxon>
        <taxon>Spiralia</taxon>
        <taxon>Lophotrochozoa</taxon>
        <taxon>Platyhelminthes</taxon>
        <taxon>Trematoda</taxon>
        <taxon>Digenea</taxon>
        <taxon>Plagiorchiida</taxon>
        <taxon>Echinostomata</taxon>
        <taxon>Echinostomatoidea</taxon>
        <taxon>Fasciolidae</taxon>
        <taxon>Fasciola</taxon>
    </lineage>
</organism>
<gene>
    <name evidence="1" type="ORF">FGIG_10325</name>
</gene>
<reference evidence="1 2" key="1">
    <citation type="submission" date="2019-04" db="EMBL/GenBank/DDBJ databases">
        <title>Annotation for the trematode Fasciola gigantica.</title>
        <authorList>
            <person name="Choi Y.-J."/>
        </authorList>
    </citation>
    <scope>NUCLEOTIDE SEQUENCE [LARGE SCALE GENOMIC DNA]</scope>
    <source>
        <strain evidence="1">Uganda_cow_1</strain>
    </source>
</reference>
<sequence>MVNLLPLLKVESSERNVKTRQRRSEGLNRRRRRLKAKRFLDTMLIGENTVLVYLVACGNRVSA</sequence>